<accession>A0AAD7JZP1</accession>
<organism evidence="2 3">
    <name type="scientific">Mycena metata</name>
    <dbReference type="NCBI Taxonomy" id="1033252"/>
    <lineage>
        <taxon>Eukaryota</taxon>
        <taxon>Fungi</taxon>
        <taxon>Dikarya</taxon>
        <taxon>Basidiomycota</taxon>
        <taxon>Agaricomycotina</taxon>
        <taxon>Agaricomycetes</taxon>
        <taxon>Agaricomycetidae</taxon>
        <taxon>Agaricales</taxon>
        <taxon>Marasmiineae</taxon>
        <taxon>Mycenaceae</taxon>
        <taxon>Mycena</taxon>
    </lineage>
</organism>
<evidence type="ECO:0000256" key="1">
    <source>
        <dbReference type="SAM" id="MobiDB-lite"/>
    </source>
</evidence>
<gene>
    <name evidence="2" type="ORF">B0H16DRAFT_40992</name>
</gene>
<protein>
    <submittedName>
        <fullName evidence="2">Uncharacterized protein</fullName>
    </submittedName>
</protein>
<dbReference type="Proteomes" id="UP001215598">
    <property type="component" value="Unassembled WGS sequence"/>
</dbReference>
<evidence type="ECO:0000313" key="3">
    <source>
        <dbReference type="Proteomes" id="UP001215598"/>
    </source>
</evidence>
<comment type="caution">
    <text evidence="2">The sequence shown here is derived from an EMBL/GenBank/DDBJ whole genome shotgun (WGS) entry which is preliminary data.</text>
</comment>
<evidence type="ECO:0000313" key="2">
    <source>
        <dbReference type="EMBL" id="KAJ7775279.1"/>
    </source>
</evidence>
<feature type="region of interest" description="Disordered" evidence="1">
    <location>
        <begin position="1259"/>
        <end position="1306"/>
    </location>
</feature>
<dbReference type="EMBL" id="JARKIB010000010">
    <property type="protein sequence ID" value="KAJ7775279.1"/>
    <property type="molecule type" value="Genomic_DNA"/>
</dbReference>
<keyword evidence="3" id="KW-1185">Reference proteome</keyword>
<feature type="region of interest" description="Disordered" evidence="1">
    <location>
        <begin position="761"/>
        <end position="793"/>
    </location>
</feature>
<proteinExistence type="predicted"/>
<sequence>MESHWSGRKCTPAITVPPVPQVSLASPGAFPSPPQCPGSEFIWGLDDILASYPLSIHTRKSRRDPGYSLLSIDVVKSTLRVRSPKCCQFPAAVGKGCTSCTALEPCIEAVRNWALQPFGKKPSTRLSFDQLDQKLVAVQKQLKNEQLKKADHFKSLKRARKRVKSHQEFFDLISTNIIPGLYRLLAHAKTAGWSIEKTIEMALKALRGEHHPRNYTDFEKDLAILIYELGGGAALYALNKAPIMLPSRHAIADIRRSHSLRITVGDVEILEIMENIEMLFRNTPVGEQGRVLITLSQDEVAGDGRLCYLPDTDEIGGLCEHAMAELESLKMGSDLTSVKAAAKAIREDRVHVGKEFSVAAFARQAESDYGAKPALLMPTCKKSGWKFGAKNLQKLLQAWKLSPYGAAMHGDVKSIASDGDGGRRAAMYLICMHHKLNKDDDPELWELLRDLVGLNLFTGDDGLTQLYDPKHMDKRWCKLLCSKEGILINDVVIDKTLIAGWLERMTGHDWSDESIHALLNPKDPQDVPRAIKLLCLVAELRMAIDSTEFTPAELKTYRALCLLGEIFDTMLEPFINPTLSLSEQLISLVKFAHLICAMYIKHESAFISPQLYGDLQCMVKNVIFTIAHSKILNPYLKVFLCLLGDDVLETLFGRTRMIGGHSPNSAIDEFRQRVGSAMRMDEIFRKYPWLERRARRLNMVRSRDVDHLTPDVFEGDLTGASCDILACHKAGIAAAKAILETHGCDIDFDAQFAPEDCDLMRPKGGKYPGVSKEVDRSMPDDSGPVEDGDSSQPSDVAEILKFDAETALRTEKAARDADVAARPEGHSIWIKIDDDERKAVHKKSILRTVMDPTFDIDSAKSHDRLLRIRCFSVGGDHFDRAAAKLHSNINDEHLLKLHGLFATLVAFDTSRVALAVLQCTLIKITNKHPPTYLDSAPVAEIALAGTQYEVAGQVLSLVPFTSSPDVLDWAWTTDFIEFASVKAKQAAADSVARMRHLTVAVNGRLVLPLAPTDLRQASVEEILNVTVSDSATPPEKTWVFSNTQMEKMRSTLLERAQEEEVRLKIPVYGPIRKGRYPYEATISDGDTQNDISYCLPSVQAPSPKDSHRKCRICSKNVTAQDRQNHVGTHILRSMSGVQEDELVSPVASNYPCGFCGQSMINGGCTIGIRSGNKASSTCSEAYEFAIKSALTSSAAHPCTNAPIRCILCQDVQWKYNMEEHLRDRHPKWELTKSRSDREAFAAMFCIPELECRSLGAAVRVSPPSPGQSEHSDTPVATAVGDSRGQKRPSVSPAGTPRISRVLKISPPGADGRRVVTIGFKIPSSISEPHTTSGPDVFM</sequence>
<name>A0AAD7JZP1_9AGAR</name>
<reference evidence="2" key="1">
    <citation type="submission" date="2023-03" db="EMBL/GenBank/DDBJ databases">
        <title>Massive genome expansion in bonnet fungi (Mycena s.s.) driven by repeated elements and novel gene families across ecological guilds.</title>
        <authorList>
            <consortium name="Lawrence Berkeley National Laboratory"/>
            <person name="Harder C.B."/>
            <person name="Miyauchi S."/>
            <person name="Viragh M."/>
            <person name="Kuo A."/>
            <person name="Thoen E."/>
            <person name="Andreopoulos B."/>
            <person name="Lu D."/>
            <person name="Skrede I."/>
            <person name="Drula E."/>
            <person name="Henrissat B."/>
            <person name="Morin E."/>
            <person name="Kohler A."/>
            <person name="Barry K."/>
            <person name="LaButti K."/>
            <person name="Morin E."/>
            <person name="Salamov A."/>
            <person name="Lipzen A."/>
            <person name="Mereny Z."/>
            <person name="Hegedus B."/>
            <person name="Baldrian P."/>
            <person name="Stursova M."/>
            <person name="Weitz H."/>
            <person name="Taylor A."/>
            <person name="Grigoriev I.V."/>
            <person name="Nagy L.G."/>
            <person name="Martin F."/>
            <person name="Kauserud H."/>
        </authorList>
    </citation>
    <scope>NUCLEOTIDE SEQUENCE</scope>
    <source>
        <strain evidence="2">CBHHK182m</strain>
    </source>
</reference>